<sequence>MGAGGLGGGGMSEAVPTAGQARRRERAAAVLGARGRLRRNVVGALLLADLAWERGLDLTRLLAGTGLGALDLDHPGRTLTLEQECGIIHNLLVHCGQAPGLGLDAGRRYRFTQLGPLGLALVSSLSLRGALMAAERSADLGNSLVRLRTEPAGLDGRDLRVVLSAPIAPSPLYRFAVERMVGVVVSMAGSLLGRPLRPVMLEFSFDAPAEAYASLGAQRLYVQQPRDVILIAAADLDQPLPHGNALALRQAEQQCQRSIDMARWQGDVAARLRDLMLQEPQRMGDMRGLAAQLCMSERTLRRRLQDEGTSFLELCESLRCSQAEQLLELRRLSVEQIALRLGYAESASFIHAFKRWKGQTPHAYRLAQASSPAVDA</sequence>
<feature type="compositionally biased region" description="Gly residues" evidence="4">
    <location>
        <begin position="1"/>
        <end position="11"/>
    </location>
</feature>
<proteinExistence type="predicted"/>
<dbReference type="AlphaFoldDB" id="A0A2W5F6T1"/>
<keyword evidence="2" id="KW-0238">DNA-binding</keyword>
<name>A0A2W5F6T1_9BURK</name>
<keyword evidence="3" id="KW-0804">Transcription</keyword>
<dbReference type="GO" id="GO:0003700">
    <property type="term" value="F:DNA-binding transcription factor activity"/>
    <property type="evidence" value="ECO:0007669"/>
    <property type="project" value="InterPro"/>
</dbReference>
<evidence type="ECO:0000259" key="5">
    <source>
        <dbReference type="PROSITE" id="PS01124"/>
    </source>
</evidence>
<dbReference type="InterPro" id="IPR009057">
    <property type="entry name" value="Homeodomain-like_sf"/>
</dbReference>
<dbReference type="PANTHER" id="PTHR47894:SF1">
    <property type="entry name" value="HTH-TYPE TRANSCRIPTIONAL REGULATOR VQSM"/>
    <property type="match status" value="1"/>
</dbReference>
<dbReference type="Pfam" id="PF12625">
    <property type="entry name" value="Arabinose_bd"/>
    <property type="match status" value="1"/>
</dbReference>
<evidence type="ECO:0000313" key="7">
    <source>
        <dbReference type="Proteomes" id="UP000249633"/>
    </source>
</evidence>
<protein>
    <submittedName>
        <fullName evidence="6">AraC family transcriptional regulator</fullName>
    </submittedName>
</protein>
<dbReference type="GO" id="GO:0005829">
    <property type="term" value="C:cytosol"/>
    <property type="evidence" value="ECO:0007669"/>
    <property type="project" value="TreeGrafter"/>
</dbReference>
<dbReference type="EMBL" id="QFOD01000024">
    <property type="protein sequence ID" value="PZP28226.1"/>
    <property type="molecule type" value="Genomic_DNA"/>
</dbReference>
<dbReference type="PRINTS" id="PR00032">
    <property type="entry name" value="HTHARAC"/>
</dbReference>
<feature type="region of interest" description="Disordered" evidence="4">
    <location>
        <begin position="1"/>
        <end position="20"/>
    </location>
</feature>
<comment type="caution">
    <text evidence="6">The sequence shown here is derived from an EMBL/GenBank/DDBJ whole genome shotgun (WGS) entry which is preliminary data.</text>
</comment>
<dbReference type="InterPro" id="IPR020449">
    <property type="entry name" value="Tscrpt_reg_AraC-type_HTH"/>
</dbReference>
<dbReference type="SMART" id="SM00342">
    <property type="entry name" value="HTH_ARAC"/>
    <property type="match status" value="1"/>
</dbReference>
<evidence type="ECO:0000256" key="3">
    <source>
        <dbReference type="ARBA" id="ARBA00023163"/>
    </source>
</evidence>
<dbReference type="Proteomes" id="UP000249633">
    <property type="component" value="Unassembled WGS sequence"/>
</dbReference>
<reference evidence="6 7" key="1">
    <citation type="submission" date="2017-08" db="EMBL/GenBank/DDBJ databases">
        <title>Infants hospitalized years apart are colonized by the same room-sourced microbial strains.</title>
        <authorList>
            <person name="Brooks B."/>
            <person name="Olm M.R."/>
            <person name="Firek B.A."/>
            <person name="Baker R."/>
            <person name="Thomas B.C."/>
            <person name="Morowitz M.J."/>
            <person name="Banfield J.F."/>
        </authorList>
    </citation>
    <scope>NUCLEOTIDE SEQUENCE [LARGE SCALE GENOMIC DNA]</scope>
    <source>
        <strain evidence="6">S2_012_000_R2_81</strain>
    </source>
</reference>
<dbReference type="InterPro" id="IPR018060">
    <property type="entry name" value="HTH_AraC"/>
</dbReference>
<feature type="domain" description="HTH araC/xylS-type" evidence="5">
    <location>
        <begin position="270"/>
        <end position="367"/>
    </location>
</feature>
<dbReference type="PANTHER" id="PTHR47894">
    <property type="entry name" value="HTH-TYPE TRANSCRIPTIONAL REGULATOR GADX"/>
    <property type="match status" value="1"/>
</dbReference>
<organism evidence="6 7">
    <name type="scientific">Roseateles depolymerans</name>
    <dbReference type="NCBI Taxonomy" id="76731"/>
    <lineage>
        <taxon>Bacteria</taxon>
        <taxon>Pseudomonadati</taxon>
        <taxon>Pseudomonadota</taxon>
        <taxon>Betaproteobacteria</taxon>
        <taxon>Burkholderiales</taxon>
        <taxon>Sphaerotilaceae</taxon>
        <taxon>Roseateles</taxon>
    </lineage>
</organism>
<evidence type="ECO:0000313" key="6">
    <source>
        <dbReference type="EMBL" id="PZP28226.1"/>
    </source>
</evidence>
<gene>
    <name evidence="6" type="ORF">DI603_19975</name>
</gene>
<dbReference type="GO" id="GO:0000976">
    <property type="term" value="F:transcription cis-regulatory region binding"/>
    <property type="evidence" value="ECO:0007669"/>
    <property type="project" value="TreeGrafter"/>
</dbReference>
<dbReference type="Pfam" id="PF12833">
    <property type="entry name" value="HTH_18"/>
    <property type="match status" value="1"/>
</dbReference>
<dbReference type="PROSITE" id="PS01124">
    <property type="entry name" value="HTH_ARAC_FAMILY_2"/>
    <property type="match status" value="1"/>
</dbReference>
<dbReference type="Gene3D" id="1.10.10.60">
    <property type="entry name" value="Homeodomain-like"/>
    <property type="match status" value="1"/>
</dbReference>
<evidence type="ECO:0000256" key="2">
    <source>
        <dbReference type="ARBA" id="ARBA00023125"/>
    </source>
</evidence>
<accession>A0A2W5F6T1</accession>
<dbReference type="SUPFAM" id="SSF46689">
    <property type="entry name" value="Homeodomain-like"/>
    <property type="match status" value="1"/>
</dbReference>
<keyword evidence="1" id="KW-0805">Transcription regulation</keyword>
<evidence type="ECO:0000256" key="4">
    <source>
        <dbReference type="SAM" id="MobiDB-lite"/>
    </source>
</evidence>
<dbReference type="InterPro" id="IPR032687">
    <property type="entry name" value="AraC-type_N"/>
</dbReference>
<evidence type="ECO:0000256" key="1">
    <source>
        <dbReference type="ARBA" id="ARBA00023015"/>
    </source>
</evidence>